<evidence type="ECO:0000313" key="2">
    <source>
        <dbReference type="Proteomes" id="UP000002385"/>
    </source>
</evidence>
<reference evidence="2" key="1">
    <citation type="submission" date="2008-12" db="EMBL/GenBank/DDBJ databases">
        <title>Complete sequence of chromosome of Methylobacterium chloromethanicum CM4.</title>
        <authorList>
            <consortium name="US DOE Joint Genome Institute"/>
            <person name="Lucas S."/>
            <person name="Copeland A."/>
            <person name="Lapidus A."/>
            <person name="Glavina del Rio T."/>
            <person name="Dalin E."/>
            <person name="Tice H."/>
            <person name="Bruce D."/>
            <person name="Goodwin L."/>
            <person name="Pitluck S."/>
            <person name="Chertkov O."/>
            <person name="Brettin T."/>
            <person name="Detter J.C."/>
            <person name="Han C."/>
            <person name="Larimer F."/>
            <person name="Land M."/>
            <person name="Hauser L."/>
            <person name="Kyrpides N."/>
            <person name="Mikhailova N."/>
            <person name="Marx C."/>
            <person name="Richardson P."/>
        </authorList>
    </citation>
    <scope>NUCLEOTIDE SEQUENCE [LARGE SCALE GENOMIC DNA]</scope>
    <source>
        <strain evidence="2">CM4 / NCIMB 13688</strain>
    </source>
</reference>
<evidence type="ECO:0000313" key="1">
    <source>
        <dbReference type="EMBL" id="ACK84674.1"/>
    </source>
</evidence>
<organism evidence="1 2">
    <name type="scientific">Methylorubrum extorquens (strain CM4 / NCIMB 13688)</name>
    <name type="common">Methylobacterium extorquens</name>
    <dbReference type="NCBI Taxonomy" id="440085"/>
    <lineage>
        <taxon>Bacteria</taxon>
        <taxon>Pseudomonadati</taxon>
        <taxon>Pseudomonadota</taxon>
        <taxon>Alphaproteobacteria</taxon>
        <taxon>Hyphomicrobiales</taxon>
        <taxon>Methylobacteriaceae</taxon>
        <taxon>Methylorubrum</taxon>
    </lineage>
</organism>
<protein>
    <submittedName>
        <fullName evidence="1">Uncharacterized protein</fullName>
    </submittedName>
</protein>
<sequence>MSELPAIVAGLPVLADADAARRDHPGAAVMFGLDVIGPVLIFRGSPLLDEAEDFISRALAEGGSHTGYEALACTFYDWPGHLEHPHLGRVRAASLHVWGRPRT</sequence>
<dbReference type="RefSeq" id="WP_015951872.1">
    <property type="nucleotide sequence ID" value="NC_011757.1"/>
</dbReference>
<gene>
    <name evidence="1" type="ordered locus">Mchl_3862</name>
</gene>
<dbReference type="Proteomes" id="UP000002385">
    <property type="component" value="Chromosome"/>
</dbReference>
<proteinExistence type="predicted"/>
<dbReference type="EMBL" id="CP001298">
    <property type="protein sequence ID" value="ACK84674.1"/>
    <property type="molecule type" value="Genomic_DNA"/>
</dbReference>
<dbReference type="KEGG" id="mch:Mchl_3862"/>
<dbReference type="HOGENOM" id="CLU_2260418_0_0_5"/>
<dbReference type="AlphaFoldDB" id="B7KXS2"/>
<accession>B7KXS2</accession>
<name>B7KXS2_METC4</name>
<reference evidence="1 2" key="2">
    <citation type="journal article" date="2012" name="J. Bacteriol.">
        <title>Complete genome sequences of six strains of the genus Methylobacterium.</title>
        <authorList>
            <person name="Marx C.J."/>
            <person name="Bringel F."/>
            <person name="Chistoserdova L."/>
            <person name="Moulin L."/>
            <person name="Farhan Ul Haque M."/>
            <person name="Fleischman D.E."/>
            <person name="Gruffaz C."/>
            <person name="Jourand P."/>
            <person name="Knief C."/>
            <person name="Lee M.C."/>
            <person name="Muller E.E."/>
            <person name="Nadalig T."/>
            <person name="Peyraud R."/>
            <person name="Roselli S."/>
            <person name="Russ L."/>
            <person name="Goodwin L.A."/>
            <person name="Ivanova N."/>
            <person name="Kyrpides N."/>
            <person name="Lajus A."/>
            <person name="Land M.L."/>
            <person name="Medigue C."/>
            <person name="Mikhailova N."/>
            <person name="Nolan M."/>
            <person name="Woyke T."/>
            <person name="Stolyar S."/>
            <person name="Vorholt J.A."/>
            <person name="Vuilleumier S."/>
        </authorList>
    </citation>
    <scope>NUCLEOTIDE SEQUENCE [LARGE SCALE GENOMIC DNA]</scope>
    <source>
        <strain evidence="2">CM4 / NCIMB 13688</strain>
    </source>
</reference>